<gene>
    <name evidence="1" type="ORF">A1QO_03970</name>
</gene>
<reference evidence="1 2" key="1">
    <citation type="journal article" date="2012" name="Science">
        <title>Ecological populations of bacteria act as socially cohesive units of antibiotic production and resistance.</title>
        <authorList>
            <person name="Cordero O.X."/>
            <person name="Wildschutte H."/>
            <person name="Kirkup B."/>
            <person name="Proehl S."/>
            <person name="Ngo L."/>
            <person name="Hussain F."/>
            <person name="Le Roux F."/>
            <person name="Mincer T."/>
            <person name="Polz M.F."/>
        </authorList>
    </citation>
    <scope>NUCLEOTIDE SEQUENCE [LARGE SCALE GENOMIC DNA]</scope>
    <source>
        <strain evidence="1 2">ZF-129</strain>
    </source>
</reference>
<dbReference type="RefSeq" id="WP_017041746.1">
    <property type="nucleotide sequence ID" value="NZ_AJYQ02000020.1"/>
</dbReference>
<protein>
    <submittedName>
        <fullName evidence="1">Uncharacterized protein</fullName>
    </submittedName>
</protein>
<dbReference type="EMBL" id="AJYQ02000020">
    <property type="protein sequence ID" value="OEE37268.1"/>
    <property type="molecule type" value="Genomic_DNA"/>
</dbReference>
<evidence type="ECO:0000313" key="1">
    <source>
        <dbReference type="EMBL" id="OEE37268.1"/>
    </source>
</evidence>
<accession>A0A1E5BIM4</accession>
<dbReference type="AlphaFoldDB" id="A0A1E5BIM4"/>
<name>A0A1E5BIM4_9VIBR</name>
<organism evidence="1 2">
    <name type="scientific">Vibrio genomosp. F10 str. ZF-129</name>
    <dbReference type="NCBI Taxonomy" id="1187848"/>
    <lineage>
        <taxon>Bacteria</taxon>
        <taxon>Pseudomonadati</taxon>
        <taxon>Pseudomonadota</taxon>
        <taxon>Gammaproteobacteria</taxon>
        <taxon>Vibrionales</taxon>
        <taxon>Vibrionaceae</taxon>
        <taxon>Vibrio</taxon>
    </lineage>
</organism>
<dbReference type="Proteomes" id="UP000094741">
    <property type="component" value="Unassembled WGS sequence"/>
</dbReference>
<evidence type="ECO:0000313" key="2">
    <source>
        <dbReference type="Proteomes" id="UP000094741"/>
    </source>
</evidence>
<comment type="caution">
    <text evidence="1">The sequence shown here is derived from an EMBL/GenBank/DDBJ whole genome shotgun (WGS) entry which is preliminary data.</text>
</comment>
<proteinExistence type="predicted"/>
<sequence length="161" mass="18148">MKVIMLNGAMANTAVDSVKIIATTSQNPFMLFKELKKHIPDLEETFGKAEVDLALAALHEQYASCNSQLLLKLLESSIERLSLDRSQIQALINELDEKSVVIRKCGNFLHVVEPSNDSDKIQYPFKQTVQTLDYKVLFTTTYKKAKEALESLARPSFLKVN</sequence>
<dbReference type="STRING" id="1187848.A1QO_03970"/>